<name>A0A319DXD2_9EURO</name>
<comment type="caution">
    <text evidence="1">Lacks conserved residue(s) required for the propagation of feature annotation.</text>
</comment>
<evidence type="ECO:0000313" key="4">
    <source>
        <dbReference type="Proteomes" id="UP000247810"/>
    </source>
</evidence>
<comment type="similarity">
    <text evidence="1">Belongs to the DP1 family.</text>
</comment>
<evidence type="ECO:0000256" key="2">
    <source>
        <dbReference type="SAM" id="MobiDB-lite"/>
    </source>
</evidence>
<evidence type="ECO:0000313" key="3">
    <source>
        <dbReference type="EMBL" id="PYH96093.1"/>
    </source>
</evidence>
<dbReference type="InterPro" id="IPR004345">
    <property type="entry name" value="TB2_DP1_HVA22"/>
</dbReference>
<dbReference type="PANTHER" id="PTHR12300">
    <property type="entry name" value="HVA22-LIKE PROTEINS"/>
    <property type="match status" value="1"/>
</dbReference>
<feature type="transmembrane region" description="Helical" evidence="1">
    <location>
        <begin position="6"/>
        <end position="26"/>
    </location>
</feature>
<dbReference type="GO" id="GO:0016020">
    <property type="term" value="C:membrane"/>
    <property type="evidence" value="ECO:0007669"/>
    <property type="project" value="UniProtKB-SubCell"/>
</dbReference>
<accession>A0A319DXD2</accession>
<gene>
    <name evidence="3" type="ORF">BO71DRAFT_188654</name>
</gene>
<feature type="region of interest" description="Disordered" evidence="2">
    <location>
        <begin position="249"/>
        <end position="329"/>
    </location>
</feature>
<dbReference type="STRING" id="1448320.A0A319DXD2"/>
<dbReference type="AlphaFoldDB" id="A0A319DXD2"/>
<keyword evidence="1" id="KW-1133">Transmembrane helix</keyword>
<dbReference type="Proteomes" id="UP000247810">
    <property type="component" value="Unassembled WGS sequence"/>
</dbReference>
<dbReference type="EMBL" id="KZ825843">
    <property type="protein sequence ID" value="PYH96093.1"/>
    <property type="molecule type" value="Genomic_DNA"/>
</dbReference>
<dbReference type="VEuPathDB" id="FungiDB:BO71DRAFT_188654"/>
<dbReference type="PANTHER" id="PTHR12300:SF177">
    <property type="entry name" value="PROTEIN YOP1"/>
    <property type="match status" value="1"/>
</dbReference>
<dbReference type="Pfam" id="PF03134">
    <property type="entry name" value="TB2_DP1_HVA22"/>
    <property type="match status" value="1"/>
</dbReference>
<feature type="transmembrane region" description="Helical" evidence="1">
    <location>
        <begin position="38"/>
        <end position="63"/>
    </location>
</feature>
<keyword evidence="1" id="KW-0472">Membrane</keyword>
<keyword evidence="4" id="KW-1185">Reference proteome</keyword>
<feature type="compositionally biased region" description="Basic and acidic residues" evidence="2">
    <location>
        <begin position="277"/>
        <end position="292"/>
    </location>
</feature>
<comment type="subcellular location">
    <subcellularLocation>
        <location evidence="1">Membrane</location>
        <topology evidence="1">Multi-pass membrane protein</topology>
    </subcellularLocation>
</comment>
<proteinExistence type="inferred from homology"/>
<evidence type="ECO:0000256" key="1">
    <source>
        <dbReference type="RuleBase" id="RU362006"/>
    </source>
</evidence>
<keyword evidence="1" id="KW-0812">Transmembrane</keyword>
<sequence length="329" mass="36106">MFGVIADLLSSIITILLPIFASYKALRSADPSQLAPWLMYWVVLSAVLMAESWTVFIIGWFPFYSWIRLFFFSYLVLPQTQGARLLYQEYVDPFLEHHEREIEEFIGRSHERAKALGLQYFYQALDYVRENILGLPAQRPAPPPPAPTGPAAYAQSLLSRFNIPTAAGANAPAGGSGQTVSNDWFSAISSAVASVASANKSPEARGEALSASGTLLPRELASMSRADRANFISNQRDLLEVLRSALAKEERDLHSETDDLAYGPGLRKNRSENSFTHVEHEDTQERSPEGHGRTSSGNWTSGWFGGGEAGSSGVDHGQQGQEGARNRAQ</sequence>
<dbReference type="OrthoDB" id="434647at2759"/>
<protein>
    <recommendedName>
        <fullName evidence="1">Protein YOP1</fullName>
    </recommendedName>
</protein>
<reference evidence="3 4" key="1">
    <citation type="submission" date="2018-02" db="EMBL/GenBank/DDBJ databases">
        <title>The genomes of Aspergillus section Nigri reveals drivers in fungal speciation.</title>
        <authorList>
            <consortium name="DOE Joint Genome Institute"/>
            <person name="Vesth T.C."/>
            <person name="Nybo J."/>
            <person name="Theobald S."/>
            <person name="Brandl J."/>
            <person name="Frisvad J.C."/>
            <person name="Nielsen K.F."/>
            <person name="Lyhne E.K."/>
            <person name="Kogle M.E."/>
            <person name="Kuo A."/>
            <person name="Riley R."/>
            <person name="Clum A."/>
            <person name="Nolan M."/>
            <person name="Lipzen A."/>
            <person name="Salamov A."/>
            <person name="Henrissat B."/>
            <person name="Wiebenga A."/>
            <person name="De vries R.P."/>
            <person name="Grigoriev I.V."/>
            <person name="Mortensen U.H."/>
            <person name="Andersen M.R."/>
            <person name="Baker S.E."/>
        </authorList>
    </citation>
    <scope>NUCLEOTIDE SEQUENCE [LARGE SCALE GENOMIC DNA]</scope>
    <source>
        <strain evidence="3 4">CBS 707.79</strain>
    </source>
</reference>
<organism evidence="3 4">
    <name type="scientific">Aspergillus ellipticus CBS 707.79</name>
    <dbReference type="NCBI Taxonomy" id="1448320"/>
    <lineage>
        <taxon>Eukaryota</taxon>
        <taxon>Fungi</taxon>
        <taxon>Dikarya</taxon>
        <taxon>Ascomycota</taxon>
        <taxon>Pezizomycotina</taxon>
        <taxon>Eurotiomycetes</taxon>
        <taxon>Eurotiomycetidae</taxon>
        <taxon>Eurotiales</taxon>
        <taxon>Aspergillaceae</taxon>
        <taxon>Aspergillus</taxon>
        <taxon>Aspergillus subgen. Circumdati</taxon>
    </lineage>
</organism>